<comment type="caution">
    <text evidence="2">The sequence shown here is derived from an EMBL/GenBank/DDBJ whole genome shotgun (WGS) entry which is preliminary data.</text>
</comment>
<reference evidence="2 3" key="1">
    <citation type="journal article" date="2021" name="Elife">
        <title>Chloroplast acquisition without the gene transfer in kleptoplastic sea slugs, Plakobranchus ocellatus.</title>
        <authorList>
            <person name="Maeda T."/>
            <person name="Takahashi S."/>
            <person name="Yoshida T."/>
            <person name="Shimamura S."/>
            <person name="Takaki Y."/>
            <person name="Nagai Y."/>
            <person name="Toyoda A."/>
            <person name="Suzuki Y."/>
            <person name="Arimoto A."/>
            <person name="Ishii H."/>
            <person name="Satoh N."/>
            <person name="Nishiyama T."/>
            <person name="Hasebe M."/>
            <person name="Maruyama T."/>
            <person name="Minagawa J."/>
            <person name="Obokata J."/>
            <person name="Shigenobu S."/>
        </authorList>
    </citation>
    <scope>NUCLEOTIDE SEQUENCE [LARGE SCALE GENOMIC DNA]</scope>
</reference>
<organism evidence="2 3">
    <name type="scientific">Elysia marginata</name>
    <dbReference type="NCBI Taxonomy" id="1093978"/>
    <lineage>
        <taxon>Eukaryota</taxon>
        <taxon>Metazoa</taxon>
        <taxon>Spiralia</taxon>
        <taxon>Lophotrochozoa</taxon>
        <taxon>Mollusca</taxon>
        <taxon>Gastropoda</taxon>
        <taxon>Heterobranchia</taxon>
        <taxon>Euthyneura</taxon>
        <taxon>Panpulmonata</taxon>
        <taxon>Sacoglossa</taxon>
        <taxon>Placobranchoidea</taxon>
        <taxon>Plakobranchidae</taxon>
        <taxon>Elysia</taxon>
    </lineage>
</organism>
<keyword evidence="3" id="KW-1185">Reference proteome</keyword>
<proteinExistence type="predicted"/>
<dbReference type="Proteomes" id="UP000762676">
    <property type="component" value="Unassembled WGS sequence"/>
</dbReference>
<name>A0AAV4I1F0_9GAST</name>
<protein>
    <submittedName>
        <fullName evidence="2">Uncharacterized protein</fullName>
    </submittedName>
</protein>
<evidence type="ECO:0000313" key="3">
    <source>
        <dbReference type="Proteomes" id="UP000762676"/>
    </source>
</evidence>
<dbReference type="EMBL" id="BMAT01002265">
    <property type="protein sequence ID" value="GFS03307.1"/>
    <property type="molecule type" value="Genomic_DNA"/>
</dbReference>
<evidence type="ECO:0000313" key="2">
    <source>
        <dbReference type="EMBL" id="GFS03307.1"/>
    </source>
</evidence>
<evidence type="ECO:0000256" key="1">
    <source>
        <dbReference type="SAM" id="MobiDB-lite"/>
    </source>
</evidence>
<accession>A0AAV4I1F0</accession>
<sequence length="141" mass="16112">MTQENRQWKEHRQTGSPDPKKFKDVSSARKNRMTVFLECNGLIHGEIFLQGSTINPETERQIENLRKKLGARPPQVLPGKRCSFAPRTTHVHTHESTSSSLLALYLVDAVLFEMENDLMRSLISLSLVDTVVDDQPSFCRF</sequence>
<feature type="region of interest" description="Disordered" evidence="1">
    <location>
        <begin position="1"/>
        <end position="25"/>
    </location>
</feature>
<gene>
    <name evidence="2" type="ORF">ElyMa_001146300</name>
</gene>
<dbReference type="AlphaFoldDB" id="A0AAV4I1F0"/>